<dbReference type="Gene3D" id="2.170.150.20">
    <property type="entry name" value="Peptide methionine sulfoxide reductase"/>
    <property type="match status" value="1"/>
</dbReference>
<feature type="compositionally biased region" description="Low complexity" evidence="9">
    <location>
        <begin position="41"/>
        <end position="58"/>
    </location>
</feature>
<dbReference type="NCBIfam" id="TIGR00357">
    <property type="entry name" value="peptide-methionine (R)-S-oxide reductase MsrB"/>
    <property type="match status" value="1"/>
</dbReference>
<evidence type="ECO:0000259" key="10">
    <source>
        <dbReference type="PROSITE" id="PS51790"/>
    </source>
</evidence>
<comment type="function">
    <text evidence="8">Catalyzes the reduction of methionine sulfoxide (MetSO) to methionine in proteins. Plays a protective role against oxidative stress by restoring activity to proteins that have been inactivated by methionine oxidation. MSRB family specifically reduces the MetSO R-enantiomer.</text>
</comment>
<reference evidence="12" key="1">
    <citation type="submission" date="2025-08" db="UniProtKB">
        <authorList>
            <consortium name="RefSeq"/>
        </authorList>
    </citation>
    <scope>IDENTIFICATION</scope>
    <source>
        <tissue evidence="12">Leaf</tissue>
    </source>
</reference>
<keyword evidence="4" id="KW-0249">Electron transport</keyword>
<dbReference type="GO" id="GO:0046872">
    <property type="term" value="F:metal ion binding"/>
    <property type="evidence" value="ECO:0007669"/>
    <property type="project" value="UniProtKB-KW"/>
</dbReference>
<dbReference type="PROSITE" id="PS51790">
    <property type="entry name" value="MSRB"/>
    <property type="match status" value="1"/>
</dbReference>
<sequence length="218" mass="24604">MMMASQSLSLPTAHVTCNRIIQKLDSKVLLWPSPLHTKPTRISSSIRAMGSSASSQSQHADNIQSEAGTGTIDYKSLSDEEWKKRLTKEQFYITREKGTERAFTGVLVRETHSQHTHKNQQEYWNTKTPGIYHCICCDTPLFESSTKFNSGTGWPSYYEPLGNNVKSKLDLSIIFMPRQEVLCAACDAHLGHVFDDGPPPTRKRYCINSVALKLKPRQ</sequence>
<gene>
    <name evidence="12" type="primary">LOC106779204</name>
</gene>
<keyword evidence="11" id="KW-1185">Reference proteome</keyword>
<dbReference type="PANTHER" id="PTHR10173">
    <property type="entry name" value="METHIONINE SULFOXIDE REDUCTASE"/>
    <property type="match status" value="1"/>
</dbReference>
<dbReference type="InterPro" id="IPR011057">
    <property type="entry name" value="Mss4-like_sf"/>
</dbReference>
<dbReference type="Pfam" id="PF01641">
    <property type="entry name" value="SelR"/>
    <property type="match status" value="1"/>
</dbReference>
<dbReference type="InterPro" id="IPR002579">
    <property type="entry name" value="Met_Sox_Rdtase_MsrB_dom"/>
</dbReference>
<protein>
    <recommendedName>
        <fullName evidence="8">Peptide-methionine (R)-S-oxide reductase</fullName>
        <ecNumber evidence="8">1.8.4.12</ecNumber>
    </recommendedName>
</protein>
<evidence type="ECO:0000256" key="7">
    <source>
        <dbReference type="ARBA" id="ARBA00048488"/>
    </source>
</evidence>
<evidence type="ECO:0000256" key="1">
    <source>
        <dbReference type="ARBA" id="ARBA00007174"/>
    </source>
</evidence>
<evidence type="ECO:0000256" key="9">
    <source>
        <dbReference type="SAM" id="MobiDB-lite"/>
    </source>
</evidence>
<comment type="catalytic activity">
    <reaction evidence="7 8">
        <text>L-methionyl-[protein] + [thioredoxin]-disulfide + H2O = L-methionyl-(R)-S-oxide-[protein] + [thioredoxin]-dithiol</text>
        <dbReference type="Rhea" id="RHEA:24164"/>
        <dbReference type="Rhea" id="RHEA-COMP:10698"/>
        <dbReference type="Rhea" id="RHEA-COMP:10700"/>
        <dbReference type="Rhea" id="RHEA-COMP:12313"/>
        <dbReference type="Rhea" id="RHEA-COMP:12314"/>
        <dbReference type="ChEBI" id="CHEBI:15377"/>
        <dbReference type="ChEBI" id="CHEBI:16044"/>
        <dbReference type="ChEBI" id="CHEBI:29950"/>
        <dbReference type="ChEBI" id="CHEBI:45764"/>
        <dbReference type="ChEBI" id="CHEBI:50058"/>
        <dbReference type="EC" id="1.8.4.12"/>
    </reaction>
</comment>
<dbReference type="STRING" id="3916.A0A1S3VWL2"/>
<dbReference type="RefSeq" id="XP_014522758.1">
    <property type="nucleotide sequence ID" value="XM_014667272.2"/>
</dbReference>
<dbReference type="GeneID" id="106779204"/>
<dbReference type="OrthoDB" id="44061at2759"/>
<organism evidence="11 12">
    <name type="scientific">Vigna radiata var. radiata</name>
    <name type="common">Mung bean</name>
    <name type="synonym">Phaseolus aureus</name>
    <dbReference type="NCBI Taxonomy" id="3916"/>
    <lineage>
        <taxon>Eukaryota</taxon>
        <taxon>Viridiplantae</taxon>
        <taxon>Streptophyta</taxon>
        <taxon>Embryophyta</taxon>
        <taxon>Tracheophyta</taxon>
        <taxon>Spermatophyta</taxon>
        <taxon>Magnoliopsida</taxon>
        <taxon>eudicotyledons</taxon>
        <taxon>Gunneridae</taxon>
        <taxon>Pentapetalae</taxon>
        <taxon>rosids</taxon>
        <taxon>fabids</taxon>
        <taxon>Fabales</taxon>
        <taxon>Fabaceae</taxon>
        <taxon>Papilionoideae</taxon>
        <taxon>50 kb inversion clade</taxon>
        <taxon>NPAAA clade</taxon>
        <taxon>indigoferoid/millettioid clade</taxon>
        <taxon>Phaseoleae</taxon>
        <taxon>Vigna</taxon>
    </lineage>
</organism>
<dbReference type="Proteomes" id="UP000087766">
    <property type="component" value="Unplaced"/>
</dbReference>
<evidence type="ECO:0000256" key="4">
    <source>
        <dbReference type="ARBA" id="ARBA00022982"/>
    </source>
</evidence>
<feature type="region of interest" description="Disordered" evidence="9">
    <location>
        <begin position="41"/>
        <end position="66"/>
    </location>
</feature>
<evidence type="ECO:0000256" key="2">
    <source>
        <dbReference type="ARBA" id="ARBA00022723"/>
    </source>
</evidence>
<evidence type="ECO:0000256" key="6">
    <source>
        <dbReference type="ARBA" id="ARBA00023284"/>
    </source>
</evidence>
<feature type="domain" description="MsrB" evidence="10">
    <location>
        <begin position="79"/>
        <end position="217"/>
    </location>
</feature>
<keyword evidence="2 8" id="KW-0479">Metal-binding</keyword>
<evidence type="ECO:0000313" key="12">
    <source>
        <dbReference type="RefSeq" id="XP_014522758.1"/>
    </source>
</evidence>
<keyword evidence="4" id="KW-0813">Transport</keyword>
<evidence type="ECO:0000256" key="8">
    <source>
        <dbReference type="RuleBase" id="RU365044"/>
    </source>
</evidence>
<keyword evidence="3 8" id="KW-0862">Zinc</keyword>
<dbReference type="GO" id="GO:0033743">
    <property type="term" value="F:peptide-methionine (R)-S-oxide reductase activity"/>
    <property type="evidence" value="ECO:0007669"/>
    <property type="project" value="UniProtKB-EC"/>
</dbReference>
<evidence type="ECO:0000313" key="11">
    <source>
        <dbReference type="Proteomes" id="UP000087766"/>
    </source>
</evidence>
<dbReference type="FunFam" id="2.170.150.20:FF:000001">
    <property type="entry name" value="Peptide methionine sulfoxide reductase MsrB"/>
    <property type="match status" value="1"/>
</dbReference>
<keyword evidence="5 8" id="KW-0560">Oxidoreductase</keyword>
<comment type="similarity">
    <text evidence="1 8">Belongs to the MsrB Met sulfoxide reductase family.</text>
</comment>
<proteinExistence type="inferred from homology"/>
<dbReference type="GO" id="GO:0030091">
    <property type="term" value="P:protein repair"/>
    <property type="evidence" value="ECO:0007669"/>
    <property type="project" value="InterPro"/>
</dbReference>
<dbReference type="KEGG" id="vra:106779204"/>
<dbReference type="SUPFAM" id="SSF51316">
    <property type="entry name" value="Mss4-like"/>
    <property type="match status" value="1"/>
</dbReference>
<dbReference type="GO" id="GO:0006979">
    <property type="term" value="P:response to oxidative stress"/>
    <property type="evidence" value="ECO:0007669"/>
    <property type="project" value="InterPro"/>
</dbReference>
<keyword evidence="6" id="KW-0676">Redox-active center</keyword>
<name>A0A1S3VWL2_VIGRR</name>
<dbReference type="AlphaFoldDB" id="A0A1S3VWL2"/>
<dbReference type="PANTHER" id="PTHR10173:SF52">
    <property type="entry name" value="METHIONINE-R-SULFOXIDE REDUCTASE B1"/>
    <property type="match status" value="1"/>
</dbReference>
<dbReference type="GO" id="GO:0005737">
    <property type="term" value="C:cytoplasm"/>
    <property type="evidence" value="ECO:0007669"/>
    <property type="project" value="TreeGrafter"/>
</dbReference>
<evidence type="ECO:0000256" key="5">
    <source>
        <dbReference type="ARBA" id="ARBA00023002"/>
    </source>
</evidence>
<comment type="cofactor">
    <cofactor evidence="8">
        <name>Zn(2+)</name>
        <dbReference type="ChEBI" id="CHEBI:29105"/>
    </cofactor>
    <text evidence="8">Binds 1 zinc ion per subunit.</text>
</comment>
<dbReference type="EC" id="1.8.4.12" evidence="8"/>
<accession>A0A1S3VWL2</accession>
<evidence type="ECO:0000256" key="3">
    <source>
        <dbReference type="ARBA" id="ARBA00022833"/>
    </source>
</evidence>
<dbReference type="InterPro" id="IPR028427">
    <property type="entry name" value="Met_Sox_Rdtase_MsrB"/>
</dbReference>